<dbReference type="EMBL" id="JBHUCO010000034">
    <property type="protein sequence ID" value="MFD1521425.1"/>
    <property type="molecule type" value="Genomic_DNA"/>
</dbReference>
<dbReference type="PRINTS" id="PR00359">
    <property type="entry name" value="BP450"/>
</dbReference>
<dbReference type="InterPro" id="IPR002397">
    <property type="entry name" value="Cyt_P450_B"/>
</dbReference>
<protein>
    <submittedName>
        <fullName evidence="3">Cytochrome P450</fullName>
    </submittedName>
</protein>
<dbReference type="PANTHER" id="PTHR46696:SF1">
    <property type="entry name" value="CYTOCHROME P450 YJIB-RELATED"/>
    <property type="match status" value="1"/>
</dbReference>
<keyword evidence="2" id="KW-0479">Metal-binding</keyword>
<dbReference type="CDD" id="cd11031">
    <property type="entry name" value="Cyp158A-like"/>
    <property type="match status" value="1"/>
</dbReference>
<dbReference type="SUPFAM" id="SSF48264">
    <property type="entry name" value="Cytochrome P450"/>
    <property type="match status" value="1"/>
</dbReference>
<dbReference type="PRINTS" id="PR00385">
    <property type="entry name" value="P450"/>
</dbReference>
<gene>
    <name evidence="3" type="ORF">ACFSJD_28265</name>
</gene>
<evidence type="ECO:0000256" key="1">
    <source>
        <dbReference type="ARBA" id="ARBA00010617"/>
    </source>
</evidence>
<keyword evidence="2" id="KW-0408">Iron</keyword>
<name>A0ABW4F3Z2_9PSEU</name>
<dbReference type="InterPro" id="IPR036396">
    <property type="entry name" value="Cyt_P450_sf"/>
</dbReference>
<dbReference type="PANTHER" id="PTHR46696">
    <property type="entry name" value="P450, PUTATIVE (EUROFUNG)-RELATED"/>
    <property type="match status" value="1"/>
</dbReference>
<keyword evidence="4" id="KW-1185">Reference proteome</keyword>
<keyword evidence="2" id="KW-0349">Heme</keyword>
<dbReference type="RefSeq" id="WP_344724504.1">
    <property type="nucleotide sequence ID" value="NZ_BAAAUS010000025.1"/>
</dbReference>
<keyword evidence="2" id="KW-0503">Monooxygenase</keyword>
<evidence type="ECO:0000313" key="3">
    <source>
        <dbReference type="EMBL" id="MFD1521425.1"/>
    </source>
</evidence>
<dbReference type="InterPro" id="IPR001128">
    <property type="entry name" value="Cyt_P450"/>
</dbReference>
<reference evidence="4" key="1">
    <citation type="journal article" date="2019" name="Int. J. Syst. Evol. Microbiol.">
        <title>The Global Catalogue of Microorganisms (GCM) 10K type strain sequencing project: providing services to taxonomists for standard genome sequencing and annotation.</title>
        <authorList>
            <consortium name="The Broad Institute Genomics Platform"/>
            <consortium name="The Broad Institute Genome Sequencing Center for Infectious Disease"/>
            <person name="Wu L."/>
            <person name="Ma J."/>
        </authorList>
    </citation>
    <scope>NUCLEOTIDE SEQUENCE [LARGE SCALE GENOMIC DNA]</scope>
    <source>
        <strain evidence="4">CCM 7043</strain>
    </source>
</reference>
<accession>A0ABW4F3Z2</accession>
<sequence>MARPYPFNESDRLELDPTYQEVLRDEPVSRVMLPYGGEAWLAVRHADVRTVLSDPRFSRAAVVGRDMPRVRPEVEENVNSTMNMDPPDHTRPRKLLAGAFTTRRVEALRPRTAELTAQLLAGMRAAGTGADLVEHVSVPLPLMIICELLGVPVADRPIFRSASDAIMSMSAITPQERLAANADLESYMAGMVAQRRITPTDDLLGAFVRAQGEGDRLSDGELVDLGIAVLIAGHETTMSQIGNMTYTLLTRPGRWAALRGDHEVVVRGVEELLRYTPILASGGFPRIATEDVELSGVTVSAGETVVVSLNAANRDPELFDDADTLLLDRAANRHIGFGYGAHHCPGAALARMELQEVLGGLLREFPDLRLAVAPEDVQWRTGTRVRGPRALPLAWGPENGGRQDTAPTDSTVASFHLYDLRPGCLGSACPGRPIGRDAYTRRAE</sequence>
<evidence type="ECO:0000256" key="2">
    <source>
        <dbReference type="RuleBase" id="RU000461"/>
    </source>
</evidence>
<keyword evidence="2" id="KW-0560">Oxidoreductase</keyword>
<comment type="caution">
    <text evidence="3">The sequence shown here is derived from an EMBL/GenBank/DDBJ whole genome shotgun (WGS) entry which is preliminary data.</text>
</comment>
<evidence type="ECO:0000313" key="4">
    <source>
        <dbReference type="Proteomes" id="UP001597114"/>
    </source>
</evidence>
<organism evidence="3 4">
    <name type="scientific">Pseudonocardia yunnanensis</name>
    <dbReference type="NCBI Taxonomy" id="58107"/>
    <lineage>
        <taxon>Bacteria</taxon>
        <taxon>Bacillati</taxon>
        <taxon>Actinomycetota</taxon>
        <taxon>Actinomycetes</taxon>
        <taxon>Pseudonocardiales</taxon>
        <taxon>Pseudonocardiaceae</taxon>
        <taxon>Pseudonocardia</taxon>
    </lineage>
</organism>
<proteinExistence type="inferred from homology"/>
<dbReference type="Pfam" id="PF00067">
    <property type="entry name" value="p450"/>
    <property type="match status" value="1"/>
</dbReference>
<dbReference type="Gene3D" id="1.10.630.10">
    <property type="entry name" value="Cytochrome P450"/>
    <property type="match status" value="1"/>
</dbReference>
<dbReference type="InterPro" id="IPR017972">
    <property type="entry name" value="Cyt_P450_CS"/>
</dbReference>
<comment type="similarity">
    <text evidence="1 2">Belongs to the cytochrome P450 family.</text>
</comment>
<dbReference type="PROSITE" id="PS00086">
    <property type="entry name" value="CYTOCHROME_P450"/>
    <property type="match status" value="1"/>
</dbReference>
<dbReference type="Proteomes" id="UP001597114">
    <property type="component" value="Unassembled WGS sequence"/>
</dbReference>